<dbReference type="Gene3D" id="3.40.50.300">
    <property type="entry name" value="P-loop containing nucleotide triphosphate hydrolases"/>
    <property type="match status" value="1"/>
</dbReference>
<dbReference type="RefSeq" id="WP_132579495.1">
    <property type="nucleotide sequence ID" value="NZ_SMAJ01000001.1"/>
</dbReference>
<reference evidence="8 9" key="1">
    <citation type="submission" date="2019-03" db="EMBL/GenBank/DDBJ databases">
        <title>Genomic Encyclopedia of Type Strains, Phase IV (KMG-IV): sequencing the most valuable type-strain genomes for metagenomic binning, comparative biology and taxonomic classification.</title>
        <authorList>
            <person name="Goeker M."/>
        </authorList>
    </citation>
    <scope>NUCLEOTIDE SEQUENCE [LARGE SCALE GENOMIC DNA]</scope>
    <source>
        <strain evidence="8 9">DSM 24591</strain>
    </source>
</reference>
<keyword evidence="2" id="KW-0813">Transport</keyword>
<organism evidence="8 9">
    <name type="scientific">Paralcaligenes ureilyticus</name>
    <dbReference type="NCBI Taxonomy" id="627131"/>
    <lineage>
        <taxon>Bacteria</taxon>
        <taxon>Pseudomonadati</taxon>
        <taxon>Pseudomonadota</taxon>
        <taxon>Betaproteobacteria</taxon>
        <taxon>Burkholderiales</taxon>
        <taxon>Alcaligenaceae</taxon>
        <taxon>Paralcaligenes</taxon>
    </lineage>
</organism>
<dbReference type="InterPro" id="IPR003439">
    <property type="entry name" value="ABC_transporter-like_ATP-bd"/>
</dbReference>
<keyword evidence="5 8" id="KW-0067">ATP-binding</keyword>
<dbReference type="Proteomes" id="UP000295525">
    <property type="component" value="Unassembled WGS sequence"/>
</dbReference>
<keyword evidence="9" id="KW-1185">Reference proteome</keyword>
<dbReference type="PROSITE" id="PS50893">
    <property type="entry name" value="ABC_TRANSPORTER_2"/>
    <property type="match status" value="1"/>
</dbReference>
<dbReference type="GO" id="GO:0015658">
    <property type="term" value="F:branched-chain amino acid transmembrane transporter activity"/>
    <property type="evidence" value="ECO:0007669"/>
    <property type="project" value="TreeGrafter"/>
</dbReference>
<dbReference type="PROSITE" id="PS00211">
    <property type="entry name" value="ABC_TRANSPORTER_1"/>
    <property type="match status" value="1"/>
</dbReference>
<dbReference type="CDD" id="cd03224">
    <property type="entry name" value="ABC_TM1139_LivF_branched"/>
    <property type="match status" value="1"/>
</dbReference>
<evidence type="ECO:0000256" key="4">
    <source>
        <dbReference type="ARBA" id="ARBA00022741"/>
    </source>
</evidence>
<evidence type="ECO:0000313" key="9">
    <source>
        <dbReference type="Proteomes" id="UP000295525"/>
    </source>
</evidence>
<keyword evidence="4" id="KW-0547">Nucleotide-binding</keyword>
<dbReference type="EMBL" id="SMAJ01000001">
    <property type="protein sequence ID" value="TCT11095.1"/>
    <property type="molecule type" value="Genomic_DNA"/>
</dbReference>
<feature type="domain" description="ABC transporter" evidence="7">
    <location>
        <begin position="6"/>
        <end position="237"/>
    </location>
</feature>
<dbReference type="InterPro" id="IPR027417">
    <property type="entry name" value="P-loop_NTPase"/>
</dbReference>
<comment type="caution">
    <text evidence="8">The sequence shown here is derived from an EMBL/GenBank/DDBJ whole genome shotgun (WGS) entry which is preliminary data.</text>
</comment>
<dbReference type="AlphaFoldDB" id="A0A4R3MHG0"/>
<keyword evidence="3" id="KW-1003">Cell membrane</keyword>
<evidence type="ECO:0000259" key="7">
    <source>
        <dbReference type="PROSITE" id="PS50893"/>
    </source>
</evidence>
<sequence>MPKLLLSVHNVKSGYRNHPILLGVDFDVSLGELVVLLGANGSGKSTCLNTISGFVSLSAGSIMLDGSEIGHLAPHVVFRTGVVQVSQKRDLFPDLTVEDNLRLGGRNRGREFIEDSLAQVYNYFPRLAERKRQRTRMLSGGEQQMVAIGRALVSRPKLLLLDEPSGGLSPQFVNEIAAIFRRLKVDGVTMLMVEQDINLALAVADRFIILRSGTIHEDTTIKGSTDTKEEIVRKIYL</sequence>
<name>A0A4R3MHG0_9BURK</name>
<dbReference type="GO" id="GO:0015807">
    <property type="term" value="P:L-amino acid transport"/>
    <property type="evidence" value="ECO:0007669"/>
    <property type="project" value="TreeGrafter"/>
</dbReference>
<dbReference type="SMART" id="SM00382">
    <property type="entry name" value="AAA"/>
    <property type="match status" value="1"/>
</dbReference>
<accession>A0A4R3MHG0</accession>
<evidence type="ECO:0000256" key="2">
    <source>
        <dbReference type="ARBA" id="ARBA00022448"/>
    </source>
</evidence>
<keyword evidence="6" id="KW-0029">Amino-acid transport</keyword>
<gene>
    <name evidence="8" type="ORF">EDC26_101323</name>
</gene>
<dbReference type="InterPro" id="IPR052156">
    <property type="entry name" value="BCAA_Transport_ATP-bd_LivF"/>
</dbReference>
<evidence type="ECO:0000256" key="6">
    <source>
        <dbReference type="ARBA" id="ARBA00022970"/>
    </source>
</evidence>
<dbReference type="PANTHER" id="PTHR43820">
    <property type="entry name" value="HIGH-AFFINITY BRANCHED-CHAIN AMINO ACID TRANSPORT ATP-BINDING PROTEIN LIVF"/>
    <property type="match status" value="1"/>
</dbReference>
<evidence type="ECO:0000256" key="5">
    <source>
        <dbReference type="ARBA" id="ARBA00022840"/>
    </source>
</evidence>
<dbReference type="GO" id="GO:0005524">
    <property type="term" value="F:ATP binding"/>
    <property type="evidence" value="ECO:0007669"/>
    <property type="project" value="UniProtKB-KW"/>
</dbReference>
<proteinExistence type="inferred from homology"/>
<evidence type="ECO:0000256" key="1">
    <source>
        <dbReference type="ARBA" id="ARBA00005417"/>
    </source>
</evidence>
<dbReference type="Pfam" id="PF00005">
    <property type="entry name" value="ABC_tran"/>
    <property type="match status" value="1"/>
</dbReference>
<evidence type="ECO:0000256" key="3">
    <source>
        <dbReference type="ARBA" id="ARBA00022475"/>
    </source>
</evidence>
<dbReference type="InterPro" id="IPR003593">
    <property type="entry name" value="AAA+_ATPase"/>
</dbReference>
<evidence type="ECO:0000313" key="8">
    <source>
        <dbReference type="EMBL" id="TCT11095.1"/>
    </source>
</evidence>
<dbReference type="SUPFAM" id="SSF52540">
    <property type="entry name" value="P-loop containing nucleoside triphosphate hydrolases"/>
    <property type="match status" value="1"/>
</dbReference>
<dbReference type="InterPro" id="IPR017871">
    <property type="entry name" value="ABC_transporter-like_CS"/>
</dbReference>
<keyword evidence="3" id="KW-0472">Membrane</keyword>
<dbReference type="GO" id="GO:0016887">
    <property type="term" value="F:ATP hydrolysis activity"/>
    <property type="evidence" value="ECO:0007669"/>
    <property type="project" value="InterPro"/>
</dbReference>
<comment type="similarity">
    <text evidence="1">Belongs to the ABC transporter superfamily.</text>
</comment>
<dbReference type="OrthoDB" id="8655913at2"/>
<dbReference type="PANTHER" id="PTHR43820:SF4">
    <property type="entry name" value="HIGH-AFFINITY BRANCHED-CHAIN AMINO ACID TRANSPORT ATP-BINDING PROTEIN LIVF"/>
    <property type="match status" value="1"/>
</dbReference>
<protein>
    <submittedName>
        <fullName evidence="8">Amino acid/amide ABC transporter ATP-binding protein 2 (HAAT family)</fullName>
    </submittedName>
</protein>